<evidence type="ECO:0008006" key="4">
    <source>
        <dbReference type="Google" id="ProtNLM"/>
    </source>
</evidence>
<evidence type="ECO:0000256" key="1">
    <source>
        <dbReference type="SAM" id="MobiDB-lite"/>
    </source>
</evidence>
<accession>A0ABP4X7R7</accession>
<comment type="caution">
    <text evidence="2">The sequence shown here is derived from an EMBL/GenBank/DDBJ whole genome shotgun (WGS) entry which is preliminary data.</text>
</comment>
<feature type="region of interest" description="Disordered" evidence="1">
    <location>
        <begin position="1"/>
        <end position="23"/>
    </location>
</feature>
<evidence type="ECO:0000313" key="3">
    <source>
        <dbReference type="Proteomes" id="UP001500506"/>
    </source>
</evidence>
<gene>
    <name evidence="2" type="ORF">GCM10009747_37640</name>
</gene>
<evidence type="ECO:0000313" key="2">
    <source>
        <dbReference type="EMBL" id="GAA1772324.1"/>
    </source>
</evidence>
<feature type="compositionally biased region" description="Basic and acidic residues" evidence="1">
    <location>
        <begin position="328"/>
        <end position="363"/>
    </location>
</feature>
<sequence>MGVRGPESTSQEPASRPISDRSGSWALQAPEGAYGPIAAWTSGAAWFDALMDALATPAGEDCRREARVAVGTLLRVARADWLAADVATGRGVATAHETVAADLGMSGKTVQRARGLMEALGFAVTVVEGRYLTTAEREAARAAHGGHQVRAASLRALTLPKPPAVENVQLPRRGEALGFSLVNENSPTRASARKSAASRPPAEKKRRSRAGRPAHPSAPRPIALQRFAAQLVDGDERDGASRRRMPWLLNAGRKGRAVHIGALCDVLAAAGVEPTRWRPREVVETIDRWHQAQGRRTLAGESRDPLRYFAWQLRMALDPTRPTPSEEVEIRHAQRAAERAERARERDAERQRMQAVDRAEFDRISAQMRADMEAARRARRRRERGEQ</sequence>
<dbReference type="Proteomes" id="UP001500506">
    <property type="component" value="Unassembled WGS sequence"/>
</dbReference>
<feature type="compositionally biased region" description="Low complexity" evidence="1">
    <location>
        <begin position="186"/>
        <end position="200"/>
    </location>
</feature>
<reference evidence="3" key="1">
    <citation type="journal article" date="2019" name="Int. J. Syst. Evol. Microbiol.">
        <title>The Global Catalogue of Microorganisms (GCM) 10K type strain sequencing project: providing services to taxonomists for standard genome sequencing and annotation.</title>
        <authorList>
            <consortium name="The Broad Institute Genomics Platform"/>
            <consortium name="The Broad Institute Genome Sequencing Center for Infectious Disease"/>
            <person name="Wu L."/>
            <person name="Ma J."/>
        </authorList>
    </citation>
    <scope>NUCLEOTIDE SEQUENCE [LARGE SCALE GENOMIC DNA]</scope>
    <source>
        <strain evidence="3">JCM 14319</strain>
    </source>
</reference>
<protein>
    <recommendedName>
        <fullName evidence="4">Replication protein</fullName>
    </recommendedName>
</protein>
<feature type="compositionally biased region" description="Basic residues" evidence="1">
    <location>
        <begin position="377"/>
        <end position="387"/>
    </location>
</feature>
<organism evidence="2 3">
    <name type="scientific">Agromyces humatus</name>
    <dbReference type="NCBI Taxonomy" id="279573"/>
    <lineage>
        <taxon>Bacteria</taxon>
        <taxon>Bacillati</taxon>
        <taxon>Actinomycetota</taxon>
        <taxon>Actinomycetes</taxon>
        <taxon>Micrococcales</taxon>
        <taxon>Microbacteriaceae</taxon>
        <taxon>Agromyces</taxon>
    </lineage>
</organism>
<feature type="region of interest" description="Disordered" evidence="1">
    <location>
        <begin position="181"/>
        <end position="223"/>
    </location>
</feature>
<name>A0ABP4X7R7_9MICO</name>
<dbReference type="EMBL" id="BAAANH010000011">
    <property type="protein sequence ID" value="GAA1772324.1"/>
    <property type="molecule type" value="Genomic_DNA"/>
</dbReference>
<proteinExistence type="predicted"/>
<feature type="region of interest" description="Disordered" evidence="1">
    <location>
        <begin position="320"/>
        <end position="387"/>
    </location>
</feature>
<keyword evidence="3" id="KW-1185">Reference proteome</keyword>